<evidence type="ECO:0000256" key="4">
    <source>
        <dbReference type="ARBA" id="ARBA00023136"/>
    </source>
</evidence>
<comment type="subcellular location">
    <subcellularLocation>
        <location evidence="1">Membrane</location>
        <topology evidence="1">Multi-pass membrane protein</topology>
    </subcellularLocation>
</comment>
<keyword evidence="2 6" id="KW-0812">Transmembrane</keyword>
<dbReference type="InterPro" id="IPR051415">
    <property type="entry name" value="LAAT-1"/>
</dbReference>
<feature type="region of interest" description="Disordered" evidence="5">
    <location>
        <begin position="80"/>
        <end position="117"/>
    </location>
</feature>
<dbReference type="Proteomes" id="UP001187192">
    <property type="component" value="Unassembled WGS sequence"/>
</dbReference>
<accession>A0AA87Z6N9</accession>
<feature type="transmembrane region" description="Helical" evidence="6">
    <location>
        <begin position="247"/>
        <end position="263"/>
    </location>
</feature>
<evidence type="ECO:0000256" key="5">
    <source>
        <dbReference type="SAM" id="MobiDB-lite"/>
    </source>
</evidence>
<dbReference type="PANTHER" id="PTHR16201">
    <property type="entry name" value="SEVEN TRANSMEMBRANE PROTEIN 1-RELATED"/>
    <property type="match status" value="1"/>
</dbReference>
<evidence type="ECO:0000313" key="8">
    <source>
        <dbReference type="Proteomes" id="UP001187192"/>
    </source>
</evidence>
<name>A0AA87Z6N9_FICCA</name>
<dbReference type="Pfam" id="PF04193">
    <property type="entry name" value="PQ-loop"/>
    <property type="match status" value="1"/>
</dbReference>
<organism evidence="7 8">
    <name type="scientific">Ficus carica</name>
    <name type="common">Common fig</name>
    <dbReference type="NCBI Taxonomy" id="3494"/>
    <lineage>
        <taxon>Eukaryota</taxon>
        <taxon>Viridiplantae</taxon>
        <taxon>Streptophyta</taxon>
        <taxon>Embryophyta</taxon>
        <taxon>Tracheophyta</taxon>
        <taxon>Spermatophyta</taxon>
        <taxon>Magnoliopsida</taxon>
        <taxon>eudicotyledons</taxon>
        <taxon>Gunneridae</taxon>
        <taxon>Pentapetalae</taxon>
        <taxon>rosids</taxon>
        <taxon>fabids</taxon>
        <taxon>Rosales</taxon>
        <taxon>Moraceae</taxon>
        <taxon>Ficeae</taxon>
        <taxon>Ficus</taxon>
    </lineage>
</organism>
<keyword evidence="3 6" id="KW-1133">Transmembrane helix</keyword>
<keyword evidence="8" id="KW-1185">Reference proteome</keyword>
<dbReference type="GO" id="GO:0016020">
    <property type="term" value="C:membrane"/>
    <property type="evidence" value="ECO:0007669"/>
    <property type="project" value="UniProtKB-SubCell"/>
</dbReference>
<dbReference type="EMBL" id="BTGU01000002">
    <property type="protein sequence ID" value="GMN29702.1"/>
    <property type="molecule type" value="Genomic_DNA"/>
</dbReference>
<evidence type="ECO:0000256" key="1">
    <source>
        <dbReference type="ARBA" id="ARBA00004141"/>
    </source>
</evidence>
<evidence type="ECO:0000313" key="7">
    <source>
        <dbReference type="EMBL" id="GMN29702.1"/>
    </source>
</evidence>
<feature type="region of interest" description="Disordered" evidence="5">
    <location>
        <begin position="151"/>
        <end position="177"/>
    </location>
</feature>
<dbReference type="AlphaFoldDB" id="A0AA87Z6N9"/>
<dbReference type="Gene3D" id="1.20.1280.290">
    <property type="match status" value="1"/>
</dbReference>
<feature type="compositionally biased region" description="Low complexity" evidence="5">
    <location>
        <begin position="106"/>
        <end position="115"/>
    </location>
</feature>
<protein>
    <submittedName>
        <fullName evidence="7">Uncharacterized protein</fullName>
    </submittedName>
</protein>
<dbReference type="PANTHER" id="PTHR16201:SF45">
    <property type="entry name" value="PQ-LOOP REPEAT FAMILY PROTEIN _ TRANSMEMBRANE FAMILY PROTEIN"/>
    <property type="match status" value="1"/>
</dbReference>
<comment type="caution">
    <text evidence="7">The sequence shown here is derived from an EMBL/GenBank/DDBJ whole genome shotgun (WGS) entry which is preliminary data.</text>
</comment>
<sequence length="298" mass="33177">MRESYCVEENKACVRWVEKYFQDCVCNVKDDLSFGFGLISLLPTQYYTALLYTISTVVLVLQSIYYDHIYGWCNRRKTTARQSNEEDQRKPLNSGSAGSGIPIPRPSTRPSSTRSTPRREFYYTSARSLAGSGTPPFRTYLRAARSGPSAMAVESDSSSEDEAIVPRRSTNKSPIQPCPISKSAGYGTFLAASVNLPLKSNALTQIKRGSVEGLNPLMFLFALLANVTYVGSILIRSTEWERIKANMPWLLDAVVCVALDLFLEKATRTTTRKQGKRIRNPDCISPLTEIKMARLAAS</sequence>
<reference evidence="7" key="1">
    <citation type="submission" date="2023-07" db="EMBL/GenBank/DDBJ databases">
        <title>draft genome sequence of fig (Ficus carica).</title>
        <authorList>
            <person name="Takahashi T."/>
            <person name="Nishimura K."/>
        </authorList>
    </citation>
    <scope>NUCLEOTIDE SEQUENCE</scope>
</reference>
<evidence type="ECO:0000256" key="3">
    <source>
        <dbReference type="ARBA" id="ARBA00022989"/>
    </source>
</evidence>
<feature type="transmembrane region" description="Helical" evidence="6">
    <location>
        <begin position="217"/>
        <end position="235"/>
    </location>
</feature>
<evidence type="ECO:0000256" key="6">
    <source>
        <dbReference type="SAM" id="Phobius"/>
    </source>
</evidence>
<proteinExistence type="predicted"/>
<feature type="transmembrane region" description="Helical" evidence="6">
    <location>
        <begin position="46"/>
        <end position="66"/>
    </location>
</feature>
<gene>
    <name evidence="7" type="ORF">TIFTF001_002528</name>
</gene>
<evidence type="ECO:0000256" key="2">
    <source>
        <dbReference type="ARBA" id="ARBA00022692"/>
    </source>
</evidence>
<keyword evidence="4 6" id="KW-0472">Membrane</keyword>
<dbReference type="InterPro" id="IPR006603">
    <property type="entry name" value="PQ-loop_rpt"/>
</dbReference>